<evidence type="ECO:0000313" key="6">
    <source>
        <dbReference type="EMBL" id="GAA0497803.1"/>
    </source>
</evidence>
<keyword evidence="4" id="KW-0804">Transcription</keyword>
<dbReference type="PANTHER" id="PTHR30118">
    <property type="entry name" value="HTH-TYPE TRANSCRIPTIONAL REGULATOR LEUO-RELATED"/>
    <property type="match status" value="1"/>
</dbReference>
<dbReference type="PRINTS" id="PR00039">
    <property type="entry name" value="HTHLYSR"/>
</dbReference>
<comment type="caution">
    <text evidence="6">The sequence shown here is derived from an EMBL/GenBank/DDBJ whole genome shotgun (WGS) entry which is preliminary data.</text>
</comment>
<dbReference type="SUPFAM" id="SSF53850">
    <property type="entry name" value="Periplasmic binding protein-like II"/>
    <property type="match status" value="1"/>
</dbReference>
<dbReference type="PROSITE" id="PS50931">
    <property type="entry name" value="HTH_LYSR"/>
    <property type="match status" value="1"/>
</dbReference>
<keyword evidence="7" id="KW-1185">Reference proteome</keyword>
<accession>A0ABP3LDN1</accession>
<evidence type="ECO:0000256" key="2">
    <source>
        <dbReference type="ARBA" id="ARBA00023015"/>
    </source>
</evidence>
<dbReference type="SUPFAM" id="SSF46785">
    <property type="entry name" value="Winged helix' DNA-binding domain"/>
    <property type="match status" value="1"/>
</dbReference>
<evidence type="ECO:0000256" key="1">
    <source>
        <dbReference type="ARBA" id="ARBA00009437"/>
    </source>
</evidence>
<evidence type="ECO:0000256" key="3">
    <source>
        <dbReference type="ARBA" id="ARBA00023125"/>
    </source>
</evidence>
<evidence type="ECO:0000259" key="5">
    <source>
        <dbReference type="PROSITE" id="PS50931"/>
    </source>
</evidence>
<evidence type="ECO:0000313" key="7">
    <source>
        <dbReference type="Proteomes" id="UP001501706"/>
    </source>
</evidence>
<comment type="similarity">
    <text evidence="1">Belongs to the LysR transcriptional regulatory family.</text>
</comment>
<dbReference type="InterPro" id="IPR005119">
    <property type="entry name" value="LysR_subst-bd"/>
</dbReference>
<dbReference type="InterPro" id="IPR036388">
    <property type="entry name" value="WH-like_DNA-bd_sf"/>
</dbReference>
<dbReference type="Pfam" id="PF03466">
    <property type="entry name" value="LysR_substrate"/>
    <property type="match status" value="1"/>
</dbReference>
<keyword evidence="2" id="KW-0805">Transcription regulation</keyword>
<dbReference type="InterPro" id="IPR050389">
    <property type="entry name" value="LysR-type_TF"/>
</dbReference>
<dbReference type="InterPro" id="IPR000847">
    <property type="entry name" value="LysR_HTH_N"/>
</dbReference>
<dbReference type="RefSeq" id="WP_087837804.1">
    <property type="nucleotide sequence ID" value="NZ_BAAAEN010000003.1"/>
</dbReference>
<sequence length="303" mass="33574">MDWKAIDLNLLVVFQAILDQRGVTRAGEKLGLSQPAMSAALARLRDLFGDPLFVRSGLEMRPTPRALELAGPVGSVLASIATDVLQRAGFDPATTRKTFTIVTPDVGEVHFLPPLLARMSRDAPHASLRTIARPAVETASALISGEADLALGYFPDLHKAGFFQQKLLEIPVVCLVRKNHPTIGQRMTLKEYLSAPHALVRPDGRGEELDRMFAPRHTPRRVVVEVYHVMSLLPILESSDLIAVVPRDVAHTCARYANLRIVELPFAGPSITVHQFWHERFHKDPANCWLRSAIHEMCAALRD</sequence>
<proteinExistence type="inferred from homology"/>
<dbReference type="PANTHER" id="PTHR30118:SF15">
    <property type="entry name" value="TRANSCRIPTIONAL REGULATORY PROTEIN"/>
    <property type="match status" value="1"/>
</dbReference>
<dbReference type="InterPro" id="IPR036390">
    <property type="entry name" value="WH_DNA-bd_sf"/>
</dbReference>
<name>A0ABP3LDN1_9BURK</name>
<dbReference type="CDD" id="cd08459">
    <property type="entry name" value="PBP2_DntR_NahR_LinR_like"/>
    <property type="match status" value="1"/>
</dbReference>
<keyword evidence="3" id="KW-0238">DNA-binding</keyword>
<dbReference type="Pfam" id="PF00126">
    <property type="entry name" value="HTH_1"/>
    <property type="match status" value="1"/>
</dbReference>
<protein>
    <submittedName>
        <fullName evidence="6">LysR family transcriptional regulator</fullName>
    </submittedName>
</protein>
<feature type="domain" description="HTH lysR-type" evidence="5">
    <location>
        <begin position="6"/>
        <end position="63"/>
    </location>
</feature>
<dbReference type="Gene3D" id="1.10.10.10">
    <property type="entry name" value="Winged helix-like DNA-binding domain superfamily/Winged helix DNA-binding domain"/>
    <property type="match status" value="1"/>
</dbReference>
<gene>
    <name evidence="6" type="ORF">GCM10009097_12590</name>
</gene>
<dbReference type="Gene3D" id="3.40.190.10">
    <property type="entry name" value="Periplasmic binding protein-like II"/>
    <property type="match status" value="2"/>
</dbReference>
<organism evidence="6 7">
    <name type="scientific">Pigmentiphaga daeguensis</name>
    <dbReference type="NCBI Taxonomy" id="414049"/>
    <lineage>
        <taxon>Bacteria</taxon>
        <taxon>Pseudomonadati</taxon>
        <taxon>Pseudomonadota</taxon>
        <taxon>Betaproteobacteria</taxon>
        <taxon>Burkholderiales</taxon>
        <taxon>Alcaligenaceae</taxon>
        <taxon>Pigmentiphaga</taxon>
    </lineage>
</organism>
<dbReference type="Proteomes" id="UP001501706">
    <property type="component" value="Unassembled WGS sequence"/>
</dbReference>
<evidence type="ECO:0000256" key="4">
    <source>
        <dbReference type="ARBA" id="ARBA00023163"/>
    </source>
</evidence>
<dbReference type="EMBL" id="BAAAEN010000003">
    <property type="protein sequence ID" value="GAA0497803.1"/>
    <property type="molecule type" value="Genomic_DNA"/>
</dbReference>
<reference evidence="7" key="1">
    <citation type="journal article" date="2019" name="Int. J. Syst. Evol. Microbiol.">
        <title>The Global Catalogue of Microorganisms (GCM) 10K type strain sequencing project: providing services to taxonomists for standard genome sequencing and annotation.</title>
        <authorList>
            <consortium name="The Broad Institute Genomics Platform"/>
            <consortium name="The Broad Institute Genome Sequencing Center for Infectious Disease"/>
            <person name="Wu L."/>
            <person name="Ma J."/>
        </authorList>
    </citation>
    <scope>NUCLEOTIDE SEQUENCE [LARGE SCALE GENOMIC DNA]</scope>
    <source>
        <strain evidence="7">JCM 14330</strain>
    </source>
</reference>